<evidence type="ECO:0000256" key="10">
    <source>
        <dbReference type="ARBA" id="ARBA00022989"/>
    </source>
</evidence>
<keyword evidence="10 13" id="KW-1133">Transmembrane helix</keyword>
<dbReference type="GO" id="GO:0015031">
    <property type="term" value="P:protein transport"/>
    <property type="evidence" value="ECO:0007669"/>
    <property type="project" value="UniProtKB-KW"/>
</dbReference>
<reference evidence="14 15" key="1">
    <citation type="submission" date="2016-03" db="EMBL/GenBank/DDBJ databases">
        <title>Acetic acid bacteria sequencing.</title>
        <authorList>
            <person name="Brandt J."/>
            <person name="Jakob F."/>
            <person name="Vogel R.F."/>
        </authorList>
    </citation>
    <scope>NUCLEOTIDE SEQUENCE [LARGE SCALE GENOMIC DNA]</scope>
    <source>
        <strain evidence="14 15">TMW2.1153</strain>
    </source>
</reference>
<dbReference type="PANTHER" id="PTHR33909:SF1">
    <property type="entry name" value="SEC TRANSLOCON ACCESSORY COMPLEX SUBUNIT YAJC"/>
    <property type="match status" value="1"/>
</dbReference>
<dbReference type="GO" id="GO:0005886">
    <property type="term" value="C:plasma membrane"/>
    <property type="evidence" value="ECO:0007669"/>
    <property type="project" value="UniProtKB-SubCell"/>
</dbReference>
<evidence type="ECO:0000256" key="9">
    <source>
        <dbReference type="ARBA" id="ARBA00022927"/>
    </source>
</evidence>
<proteinExistence type="inferred from homology"/>
<evidence type="ECO:0000256" key="2">
    <source>
        <dbReference type="ARBA" id="ARBA00004162"/>
    </source>
</evidence>
<dbReference type="RefSeq" id="WP_077812896.1">
    <property type="nucleotide sequence ID" value="NZ_CP014692.1"/>
</dbReference>
<dbReference type="STRING" id="435.A0U92_08745"/>
<keyword evidence="12 13" id="KW-0472">Membrane</keyword>
<evidence type="ECO:0000313" key="14">
    <source>
        <dbReference type="EMBL" id="AQS84851.1"/>
    </source>
</evidence>
<dbReference type="OrthoDB" id="9811406at2"/>
<comment type="subunit">
    <text evidence="4">Part of the SecDF-YidC-YajC translocase complex. The SecDF-YidC-YajC translocase forms a supercomplex with SecYEG, called the holo-translocon (HTL).</text>
</comment>
<evidence type="ECO:0000256" key="7">
    <source>
        <dbReference type="ARBA" id="ARBA00022475"/>
    </source>
</evidence>
<dbReference type="NCBIfam" id="TIGR00739">
    <property type="entry name" value="yajC"/>
    <property type="match status" value="1"/>
</dbReference>
<keyword evidence="6" id="KW-0813">Transport</keyword>
<evidence type="ECO:0000256" key="4">
    <source>
        <dbReference type="ARBA" id="ARBA00011718"/>
    </source>
</evidence>
<gene>
    <name evidence="14" type="ORF">A0U92_08745</name>
</gene>
<keyword evidence="8 13" id="KW-0812">Transmembrane</keyword>
<evidence type="ECO:0000256" key="12">
    <source>
        <dbReference type="ARBA" id="ARBA00023136"/>
    </source>
</evidence>
<keyword evidence="15" id="KW-1185">Reference proteome</keyword>
<dbReference type="InterPro" id="IPR003849">
    <property type="entry name" value="Preprotein_translocase_YajC"/>
</dbReference>
<name>A0A1U9KGB6_ACEAC</name>
<sequence length="123" mass="13227">MSDFLISPAYAQAAGGAGGGLSGMYQMLPYVLVFVIFYFMMIRPQQLKQKKLKESLKNMRRGDRIVTSGGIIGLVRKASPEMDEIDVEIAPNVTVKVLRSTVSTVLSSVEKPANDTGASASKG</sequence>
<dbReference type="AlphaFoldDB" id="A0A1U9KGB6"/>
<dbReference type="Proteomes" id="UP000188937">
    <property type="component" value="Chromosome"/>
</dbReference>
<evidence type="ECO:0000256" key="3">
    <source>
        <dbReference type="ARBA" id="ARBA00006742"/>
    </source>
</evidence>
<evidence type="ECO:0000256" key="5">
    <source>
        <dbReference type="ARBA" id="ARBA00014962"/>
    </source>
</evidence>
<dbReference type="PRINTS" id="PR01853">
    <property type="entry name" value="YAJCTRNLCASE"/>
</dbReference>
<dbReference type="Pfam" id="PF02699">
    <property type="entry name" value="YajC"/>
    <property type="match status" value="1"/>
</dbReference>
<dbReference type="KEGG" id="aace:A0U92_08745"/>
<accession>A0A1U9KGB6</accession>
<dbReference type="EMBL" id="CP014692">
    <property type="protein sequence ID" value="AQS84851.1"/>
    <property type="molecule type" value="Genomic_DNA"/>
</dbReference>
<organism evidence="14 15">
    <name type="scientific">Acetobacter aceti</name>
    <dbReference type="NCBI Taxonomy" id="435"/>
    <lineage>
        <taxon>Bacteria</taxon>
        <taxon>Pseudomonadati</taxon>
        <taxon>Pseudomonadota</taxon>
        <taxon>Alphaproteobacteria</taxon>
        <taxon>Acetobacterales</taxon>
        <taxon>Acetobacteraceae</taxon>
        <taxon>Acetobacter</taxon>
        <taxon>Acetobacter subgen. Acetobacter</taxon>
    </lineage>
</organism>
<keyword evidence="9" id="KW-0653">Protein transport</keyword>
<keyword evidence="7" id="KW-1003">Cell membrane</keyword>
<dbReference type="eggNOG" id="COG1862">
    <property type="taxonomic scope" value="Bacteria"/>
</dbReference>
<evidence type="ECO:0000256" key="6">
    <source>
        <dbReference type="ARBA" id="ARBA00022448"/>
    </source>
</evidence>
<evidence type="ECO:0000256" key="11">
    <source>
        <dbReference type="ARBA" id="ARBA00023010"/>
    </source>
</evidence>
<evidence type="ECO:0000256" key="13">
    <source>
        <dbReference type="SAM" id="Phobius"/>
    </source>
</evidence>
<evidence type="ECO:0000313" key="15">
    <source>
        <dbReference type="Proteomes" id="UP000188937"/>
    </source>
</evidence>
<feature type="transmembrane region" description="Helical" evidence="13">
    <location>
        <begin position="24"/>
        <end position="42"/>
    </location>
</feature>
<keyword evidence="11" id="KW-0811">Translocation</keyword>
<dbReference type="PANTHER" id="PTHR33909">
    <property type="entry name" value="SEC TRANSLOCON ACCESSORY COMPLEX SUBUNIT YAJC"/>
    <property type="match status" value="1"/>
</dbReference>
<comment type="similarity">
    <text evidence="3">Belongs to the YajC family.</text>
</comment>
<evidence type="ECO:0000256" key="8">
    <source>
        <dbReference type="ARBA" id="ARBA00022692"/>
    </source>
</evidence>
<dbReference type="SMART" id="SM01323">
    <property type="entry name" value="YajC"/>
    <property type="match status" value="1"/>
</dbReference>
<comment type="function">
    <text evidence="1">The SecYEG-SecDF-YajC-YidC holo-translocon (HTL) protein secretase/insertase is a supercomplex required for protein secretion, insertion of proteins into membranes, and assembly of membrane protein complexes. While the SecYEG complex is essential for assembly of a number of proteins and complexes, the SecDF-YajC-YidC subcomplex facilitates these functions.</text>
</comment>
<comment type="subcellular location">
    <subcellularLocation>
        <location evidence="2">Cell membrane</location>
        <topology evidence="2">Single-pass membrane protein</topology>
    </subcellularLocation>
</comment>
<evidence type="ECO:0000256" key="1">
    <source>
        <dbReference type="ARBA" id="ARBA00002061"/>
    </source>
</evidence>
<protein>
    <recommendedName>
        <fullName evidence="5">Sec translocon accessory complex subunit YajC</fullName>
    </recommendedName>
</protein>